<dbReference type="Proteomes" id="UP000198771">
    <property type="component" value="Unassembled WGS sequence"/>
</dbReference>
<protein>
    <submittedName>
        <fullName evidence="1">Uncharacterized protein</fullName>
    </submittedName>
</protein>
<name>A0A1G6DQV5_9BACT</name>
<organism evidence="1 2">
    <name type="scientific">Desulfonatronum thiosulfatophilum</name>
    <dbReference type="NCBI Taxonomy" id="617002"/>
    <lineage>
        <taxon>Bacteria</taxon>
        <taxon>Pseudomonadati</taxon>
        <taxon>Thermodesulfobacteriota</taxon>
        <taxon>Desulfovibrionia</taxon>
        <taxon>Desulfovibrionales</taxon>
        <taxon>Desulfonatronaceae</taxon>
        <taxon>Desulfonatronum</taxon>
    </lineage>
</organism>
<proteinExistence type="predicted"/>
<sequence length="114" mass="13112">MPEMMDNYTMRLAFRSLEDVYVRGRTVHFVGNDHRFYGNIECESAADLQVSDVTPEPQGLLGAGDEWGFWIELTLDEEMARSGNERIHFHFKDKDQAMTAHEAFQGVAESIRQI</sequence>
<keyword evidence="2" id="KW-1185">Reference proteome</keyword>
<reference evidence="1 2" key="1">
    <citation type="submission" date="2016-10" db="EMBL/GenBank/DDBJ databases">
        <authorList>
            <person name="de Groot N.N."/>
        </authorList>
    </citation>
    <scope>NUCLEOTIDE SEQUENCE [LARGE SCALE GENOMIC DNA]</scope>
    <source>
        <strain evidence="1 2">ASO4-2</strain>
    </source>
</reference>
<dbReference type="RefSeq" id="WP_092121781.1">
    <property type="nucleotide sequence ID" value="NZ_FMXO01000013.1"/>
</dbReference>
<dbReference type="STRING" id="617002.SAMN05660653_02331"/>
<dbReference type="EMBL" id="FMXO01000013">
    <property type="protein sequence ID" value="SDB47554.1"/>
    <property type="molecule type" value="Genomic_DNA"/>
</dbReference>
<accession>A0A1G6DQV5</accession>
<gene>
    <name evidence="1" type="ORF">SAMN05660653_02331</name>
</gene>
<dbReference type="AlphaFoldDB" id="A0A1G6DQV5"/>
<dbReference type="OrthoDB" id="5471495at2"/>
<evidence type="ECO:0000313" key="2">
    <source>
        <dbReference type="Proteomes" id="UP000198771"/>
    </source>
</evidence>
<evidence type="ECO:0000313" key="1">
    <source>
        <dbReference type="EMBL" id="SDB47554.1"/>
    </source>
</evidence>